<reference evidence="3 4" key="1">
    <citation type="submission" date="2024-09" db="EMBL/GenBank/DDBJ databases">
        <title>Itraconazole resistance in Madurella fahalii resulting from another homologue of gene encoding cytochrome P450 14-alpha sterol demethylase (CYP51).</title>
        <authorList>
            <person name="Yoshioka I."/>
            <person name="Fahal A.H."/>
            <person name="Kaneko S."/>
            <person name="Yaguchi T."/>
        </authorList>
    </citation>
    <scope>NUCLEOTIDE SEQUENCE [LARGE SCALE GENOMIC DNA]</scope>
    <source>
        <strain evidence="3 4">IFM 68171</strain>
    </source>
</reference>
<dbReference type="Gene3D" id="3.40.50.1820">
    <property type="entry name" value="alpha/beta hydrolase"/>
    <property type="match status" value="1"/>
</dbReference>
<dbReference type="Pfam" id="PF03959">
    <property type="entry name" value="FSH1"/>
    <property type="match status" value="1"/>
</dbReference>
<dbReference type="PANTHER" id="PTHR48070">
    <property type="entry name" value="ESTERASE OVCA2"/>
    <property type="match status" value="1"/>
</dbReference>
<evidence type="ECO:0000256" key="1">
    <source>
        <dbReference type="ARBA" id="ARBA00022801"/>
    </source>
</evidence>
<dbReference type="GeneID" id="98173297"/>
<protein>
    <submittedName>
        <fullName evidence="3">EF-hand calcium-binding domain protein</fullName>
    </submittedName>
</protein>
<proteinExistence type="predicted"/>
<organism evidence="3 4">
    <name type="scientific">Madurella fahalii</name>
    <dbReference type="NCBI Taxonomy" id="1157608"/>
    <lineage>
        <taxon>Eukaryota</taxon>
        <taxon>Fungi</taxon>
        <taxon>Dikarya</taxon>
        <taxon>Ascomycota</taxon>
        <taxon>Pezizomycotina</taxon>
        <taxon>Sordariomycetes</taxon>
        <taxon>Sordariomycetidae</taxon>
        <taxon>Sordariales</taxon>
        <taxon>Sordariales incertae sedis</taxon>
        <taxon>Madurella</taxon>
    </lineage>
</organism>
<dbReference type="InterPro" id="IPR005645">
    <property type="entry name" value="FSH-like_dom"/>
</dbReference>
<dbReference type="Proteomes" id="UP001628179">
    <property type="component" value="Unassembled WGS sequence"/>
</dbReference>
<dbReference type="EMBL" id="BAAFSV010000001">
    <property type="protein sequence ID" value="GAB1312342.1"/>
    <property type="molecule type" value="Genomic_DNA"/>
</dbReference>
<comment type="caution">
    <text evidence="3">The sequence shown here is derived from an EMBL/GenBank/DDBJ whole genome shotgun (WGS) entry which is preliminary data.</text>
</comment>
<dbReference type="SUPFAM" id="SSF53474">
    <property type="entry name" value="alpha/beta-Hydrolases"/>
    <property type="match status" value="1"/>
</dbReference>
<feature type="domain" description="Serine hydrolase" evidence="2">
    <location>
        <begin position="2"/>
        <end position="233"/>
    </location>
</feature>
<keyword evidence="4" id="KW-1185">Reference proteome</keyword>
<sequence length="248" mass="26851">MRFLCLHGRGTNSNILEAQLAPLRSRLHAQHTFDFIDGEGNCGAAPGMSGSYPPPYLCWYERGSPRDVHAAQEYLRSIIDEDGPYDGLIGFSEGAALAASLLLSDESPAAEPRFKVAILFNSVVPLVPSGSDRLGASLSETVHGHQDSYLDLLLPEEQRDSATEQERSAVLSQALCFSPKGSPKISIPTVHVIGERDPFAESSRVVVDLCIRDTAQVIIHDGGHELPRDNSVLDRCAELIETAVLFAS</sequence>
<evidence type="ECO:0000313" key="4">
    <source>
        <dbReference type="Proteomes" id="UP001628179"/>
    </source>
</evidence>
<evidence type="ECO:0000259" key="2">
    <source>
        <dbReference type="Pfam" id="PF03959"/>
    </source>
</evidence>
<evidence type="ECO:0000313" key="3">
    <source>
        <dbReference type="EMBL" id="GAB1312342.1"/>
    </source>
</evidence>
<dbReference type="PANTHER" id="PTHR48070:SF7">
    <property type="entry name" value="SERINE HYDROLASE FSH DOMAIN-CONTAINING PROTEIN-RELATED"/>
    <property type="match status" value="1"/>
</dbReference>
<name>A0ABQ0G3M9_9PEZI</name>
<dbReference type="InterPro" id="IPR050593">
    <property type="entry name" value="LovG"/>
</dbReference>
<keyword evidence="1" id="KW-0378">Hydrolase</keyword>
<gene>
    <name evidence="3" type="ORF">MFIFM68171_02552</name>
</gene>
<dbReference type="InterPro" id="IPR029058">
    <property type="entry name" value="AB_hydrolase_fold"/>
</dbReference>
<accession>A0ABQ0G3M9</accession>
<dbReference type="RefSeq" id="XP_070914075.1">
    <property type="nucleotide sequence ID" value="XM_071057974.1"/>
</dbReference>